<evidence type="ECO:0000313" key="3">
    <source>
        <dbReference type="Proteomes" id="UP000289857"/>
    </source>
</evidence>
<dbReference type="OrthoDB" id="9784036at2"/>
<protein>
    <submittedName>
        <fullName evidence="2">Alpha/beta hydrolase</fullName>
    </submittedName>
</protein>
<dbReference type="AlphaFoldDB" id="A0A4Q1K9U8"/>
<dbReference type="EMBL" id="SBKN01000002">
    <property type="protein sequence ID" value="RXR23271.1"/>
    <property type="molecule type" value="Genomic_DNA"/>
</dbReference>
<proteinExistence type="predicted"/>
<sequence>MQKIVVFLLLVFSLPHFGQESTASPQVQTFTLEAPQLQTTKKIWLYLPKDYVQSKQYYPVIYMPDGQNLFDAKTSYVGEWKIDETLDRLNAQVIVVGIEHGGEKRLEELTPFPNAKYGGGKGDAYLAFLVQTLKPYIDSHYRTKTNAKNTAIFGSSLGGLMAFYASIKYPDVFGKVGCFSPAFWINREPLNQLLTATKEYKARIYLLCGDQEGDDDMVKDMQATEYWINTQRCSCKKMNKSVIIKGGQHNEKMWSEQFEKAYLWLF</sequence>
<dbReference type="PANTHER" id="PTHR48098">
    <property type="entry name" value="ENTEROCHELIN ESTERASE-RELATED"/>
    <property type="match status" value="1"/>
</dbReference>
<dbReference type="Gene3D" id="3.40.50.1820">
    <property type="entry name" value="alpha/beta hydrolase"/>
    <property type="match status" value="1"/>
</dbReference>
<dbReference type="InterPro" id="IPR050583">
    <property type="entry name" value="Mycobacterial_A85_antigen"/>
</dbReference>
<dbReference type="Proteomes" id="UP000289857">
    <property type="component" value="Unassembled WGS sequence"/>
</dbReference>
<keyword evidence="2" id="KW-0378">Hydrolase</keyword>
<dbReference type="RefSeq" id="WP_129460753.1">
    <property type="nucleotide sequence ID" value="NZ_SBKN01000002.1"/>
</dbReference>
<organism evidence="2 3">
    <name type="scientific">Flavobacterium stagni</name>
    <dbReference type="NCBI Taxonomy" id="2506421"/>
    <lineage>
        <taxon>Bacteria</taxon>
        <taxon>Pseudomonadati</taxon>
        <taxon>Bacteroidota</taxon>
        <taxon>Flavobacteriia</taxon>
        <taxon>Flavobacteriales</taxon>
        <taxon>Flavobacteriaceae</taxon>
        <taxon>Flavobacterium</taxon>
    </lineage>
</organism>
<name>A0A4Q1K9U8_9FLAO</name>
<dbReference type="Pfam" id="PF00756">
    <property type="entry name" value="Esterase"/>
    <property type="match status" value="1"/>
</dbReference>
<comment type="caution">
    <text evidence="2">The sequence shown here is derived from an EMBL/GenBank/DDBJ whole genome shotgun (WGS) entry which is preliminary data.</text>
</comment>
<evidence type="ECO:0000256" key="1">
    <source>
        <dbReference type="SAM" id="SignalP"/>
    </source>
</evidence>
<keyword evidence="3" id="KW-1185">Reference proteome</keyword>
<gene>
    <name evidence="2" type="ORF">EQG61_04690</name>
</gene>
<dbReference type="PANTHER" id="PTHR48098:SF6">
    <property type="entry name" value="FERRI-BACILLIBACTIN ESTERASE BESA"/>
    <property type="match status" value="1"/>
</dbReference>
<dbReference type="SUPFAM" id="SSF53474">
    <property type="entry name" value="alpha/beta-Hydrolases"/>
    <property type="match status" value="1"/>
</dbReference>
<dbReference type="GO" id="GO:0016787">
    <property type="term" value="F:hydrolase activity"/>
    <property type="evidence" value="ECO:0007669"/>
    <property type="project" value="UniProtKB-KW"/>
</dbReference>
<reference evidence="3" key="1">
    <citation type="submission" date="2019-01" db="EMBL/GenBank/DDBJ databases">
        <title>Cytophagaceae bacterium strain CAR-16.</title>
        <authorList>
            <person name="Chen W.-M."/>
        </authorList>
    </citation>
    <scope>NUCLEOTIDE SEQUENCE [LARGE SCALE GENOMIC DNA]</scope>
    <source>
        <strain evidence="3">WWJ-16</strain>
    </source>
</reference>
<feature type="chain" id="PRO_5020298194" evidence="1">
    <location>
        <begin position="19"/>
        <end position="266"/>
    </location>
</feature>
<keyword evidence="1" id="KW-0732">Signal</keyword>
<evidence type="ECO:0000313" key="2">
    <source>
        <dbReference type="EMBL" id="RXR23271.1"/>
    </source>
</evidence>
<accession>A0A4Q1K9U8</accession>
<dbReference type="InterPro" id="IPR029058">
    <property type="entry name" value="AB_hydrolase_fold"/>
</dbReference>
<dbReference type="InterPro" id="IPR000801">
    <property type="entry name" value="Esterase-like"/>
</dbReference>
<feature type="signal peptide" evidence="1">
    <location>
        <begin position="1"/>
        <end position="18"/>
    </location>
</feature>